<keyword evidence="2" id="KW-1185">Reference proteome</keyword>
<accession>X6P4S3</accession>
<dbReference type="Gene3D" id="3.40.50.1820">
    <property type="entry name" value="alpha/beta hydrolase"/>
    <property type="match status" value="1"/>
</dbReference>
<evidence type="ECO:0000313" key="2">
    <source>
        <dbReference type="Proteomes" id="UP000023152"/>
    </source>
</evidence>
<sequence length="397" mass="46235">MINFSKSINEDLCKILFYLSVSVMGNRCCHCINSTQEKKADIGGYYFTDPWDFPLSTYQSIPLQRVDFELSPNKGEKSKRCYLIFDPQFHVEESKKRAYSACVFFFHGTNETCYDTDLIQATDDNSEPYAWYDLSLQKNVLLVICQSKFARHSECEIDTNTKDVEAKELEAKELESHLTTMKTRAHLYEVREKDGYKCVWLPGEEDIAYVKEVKSQIQSKYVVGDSQSVDTNNNLHLFYALGYSNGGMFVCELCLRHRSQPLFGVYVTTNSTVHYCGEYQLYYLHWLFDGSDDNKNNNNDDNSGNNDDDNKDAKKTNINSNTKFVLITGTADENRSPTYRALALCIRLQLKHLDVRFEDLKNRKHYYSADMTKHIWDCCQHFEEFRDIPETDLFTYK</sequence>
<dbReference type="InterPro" id="IPR029058">
    <property type="entry name" value="AB_hydrolase_fold"/>
</dbReference>
<dbReference type="Proteomes" id="UP000023152">
    <property type="component" value="Unassembled WGS sequence"/>
</dbReference>
<proteinExistence type="predicted"/>
<dbReference type="AlphaFoldDB" id="X6P4S3"/>
<evidence type="ECO:0000313" key="1">
    <source>
        <dbReference type="EMBL" id="ETO33540.1"/>
    </source>
</evidence>
<protein>
    <submittedName>
        <fullName evidence="1">Uncharacterized protein</fullName>
    </submittedName>
</protein>
<dbReference type="SUPFAM" id="SSF53474">
    <property type="entry name" value="alpha/beta-Hydrolases"/>
    <property type="match status" value="1"/>
</dbReference>
<reference evidence="1 2" key="1">
    <citation type="journal article" date="2013" name="Curr. Biol.">
        <title>The Genome of the Foraminiferan Reticulomyxa filosa.</title>
        <authorList>
            <person name="Glockner G."/>
            <person name="Hulsmann N."/>
            <person name="Schleicher M."/>
            <person name="Noegel A.A."/>
            <person name="Eichinger L."/>
            <person name="Gallinger C."/>
            <person name="Pawlowski J."/>
            <person name="Sierra R."/>
            <person name="Euteneuer U."/>
            <person name="Pillet L."/>
            <person name="Moustafa A."/>
            <person name="Platzer M."/>
            <person name="Groth M."/>
            <person name="Szafranski K."/>
            <person name="Schliwa M."/>
        </authorList>
    </citation>
    <scope>NUCLEOTIDE SEQUENCE [LARGE SCALE GENOMIC DNA]</scope>
</reference>
<name>X6P4S3_RETFI</name>
<comment type="caution">
    <text evidence="1">The sequence shown here is derived from an EMBL/GenBank/DDBJ whole genome shotgun (WGS) entry which is preliminary data.</text>
</comment>
<gene>
    <name evidence="1" type="ORF">RFI_03563</name>
</gene>
<dbReference type="EMBL" id="ASPP01003314">
    <property type="protein sequence ID" value="ETO33540.1"/>
    <property type="molecule type" value="Genomic_DNA"/>
</dbReference>
<organism evidence="1 2">
    <name type="scientific">Reticulomyxa filosa</name>
    <dbReference type="NCBI Taxonomy" id="46433"/>
    <lineage>
        <taxon>Eukaryota</taxon>
        <taxon>Sar</taxon>
        <taxon>Rhizaria</taxon>
        <taxon>Retaria</taxon>
        <taxon>Foraminifera</taxon>
        <taxon>Monothalamids</taxon>
        <taxon>Reticulomyxidae</taxon>
        <taxon>Reticulomyxa</taxon>
    </lineage>
</organism>